<dbReference type="InterPro" id="IPR029058">
    <property type="entry name" value="AB_hydrolase_fold"/>
</dbReference>
<keyword evidence="2" id="KW-1185">Reference proteome</keyword>
<dbReference type="AlphaFoldDB" id="A0A8T6R672"/>
<organism evidence="1 2">
    <name type="scientific">Phycicoccus flavus</name>
    <dbReference type="NCBI Taxonomy" id="2502783"/>
    <lineage>
        <taxon>Bacteria</taxon>
        <taxon>Bacillati</taxon>
        <taxon>Actinomycetota</taxon>
        <taxon>Actinomycetes</taxon>
        <taxon>Micrococcales</taxon>
        <taxon>Intrasporangiaceae</taxon>
        <taxon>Phycicoccus</taxon>
    </lineage>
</organism>
<dbReference type="RefSeq" id="WP_165566727.1">
    <property type="nucleotide sequence ID" value="NZ_SAYU02000048.1"/>
</dbReference>
<sequence>MSRRRRVALLAGLIALVLAVAGVLVLQRRGGVDQALPGPVLLVPGYGGDRASLEPLARALRGAGRQATVVDTGDGTGDLRTQAEALARAADAALAAGAPSVDVVGYSAGGVVARVWVADLGGDDEARRVVTLGSPHHGTTVASLGAVLASGACPTACRQLAQGSELLDGLPDAPSGPRWVSLWTADDETVTPPDSAVLAGAVDVRLQDVCAGVRVGHGALPSDPLVAGLVLRSLGVAGLDAPPPAADCGALRSSGDAALSS</sequence>
<gene>
    <name evidence="1" type="ORF">EPD83_013895</name>
</gene>
<evidence type="ECO:0000313" key="2">
    <source>
        <dbReference type="Proteomes" id="UP000287866"/>
    </source>
</evidence>
<evidence type="ECO:0000313" key="1">
    <source>
        <dbReference type="EMBL" id="NHA69134.1"/>
    </source>
</evidence>
<dbReference type="EMBL" id="SAYU02000048">
    <property type="protein sequence ID" value="NHA69134.1"/>
    <property type="molecule type" value="Genomic_DNA"/>
</dbReference>
<dbReference type="SUPFAM" id="SSF53474">
    <property type="entry name" value="alpha/beta-Hydrolases"/>
    <property type="match status" value="1"/>
</dbReference>
<protein>
    <submittedName>
        <fullName evidence="1">Lipase</fullName>
    </submittedName>
</protein>
<dbReference type="Pfam" id="PF02089">
    <property type="entry name" value="Palm_thioest"/>
    <property type="match status" value="1"/>
</dbReference>
<dbReference type="PANTHER" id="PTHR37946:SF1">
    <property type="entry name" value="SLL1969 PROTEIN"/>
    <property type="match status" value="1"/>
</dbReference>
<dbReference type="PANTHER" id="PTHR37946">
    <property type="entry name" value="SLL1969 PROTEIN"/>
    <property type="match status" value="1"/>
</dbReference>
<accession>A0A8T6R672</accession>
<dbReference type="Proteomes" id="UP000287866">
    <property type="component" value="Unassembled WGS sequence"/>
</dbReference>
<comment type="caution">
    <text evidence="1">The sequence shown here is derived from an EMBL/GenBank/DDBJ whole genome shotgun (WGS) entry which is preliminary data.</text>
</comment>
<dbReference type="Gene3D" id="3.40.50.1820">
    <property type="entry name" value="alpha/beta hydrolase"/>
    <property type="match status" value="1"/>
</dbReference>
<proteinExistence type="predicted"/>
<name>A0A8T6R672_9MICO</name>
<reference evidence="1" key="1">
    <citation type="submission" date="2020-03" db="EMBL/GenBank/DDBJ databases">
        <title>Phycicoccus flavus sp. nov., a novel endophytic actinobacterium isolated from branch of Kandelia candel.</title>
        <authorList>
            <person name="Tuo L."/>
        </authorList>
    </citation>
    <scope>NUCLEOTIDE SEQUENCE</scope>
    <source>
        <strain evidence="1">CMS6Z-2</strain>
    </source>
</reference>